<dbReference type="GO" id="GO:0031593">
    <property type="term" value="F:polyubiquitin modification-dependent protein binding"/>
    <property type="evidence" value="ECO:0007669"/>
    <property type="project" value="TreeGrafter"/>
</dbReference>
<feature type="region of interest" description="Disordered" evidence="3">
    <location>
        <begin position="467"/>
        <end position="494"/>
    </location>
</feature>
<feature type="region of interest" description="Disordered" evidence="3">
    <location>
        <begin position="547"/>
        <end position="578"/>
    </location>
</feature>
<evidence type="ECO:0000256" key="1">
    <source>
        <dbReference type="ARBA" id="ARBA00006043"/>
    </source>
</evidence>
<keyword evidence="6" id="KW-1185">Reference proteome</keyword>
<dbReference type="InterPro" id="IPR055418">
    <property type="entry name" value="UFD1_N2"/>
</dbReference>
<sequence>MSTQSDVRATILNLERDYASHKEKFEQWNRKTRLCLAMLLMTNIRSSVNVRPHQAVAGASSSSELPMVDLDTQLNDALQKVKPAEFMVAVFAMAQKDPEFLKKMFQVIHRETKGTGFYNAMIPQSAASTTPMPSVPSLYSTPPPIAVAGGILIIQILPEMCIRREVHTLLPWRSSLHSNDAIWKYSRQLDSTASYPKAFQASVAYSGVPENKLLNSTSLCMPIGYVLMQLFEYLPVFVLSNDEKWHFLGMMGRSYQTQLRCYSMPYFGLADADKINSMNHGGNILLPNSALDNLTRLNVQYPLLFKIQNPSPDHQRATHAGVLEFLAEEGNSTIFQIMRQLQLTEGAIAIIEYKSLPMASFAKFKPMSTDFLSISNPRAILEVELRKYRCLTKNDMIAIEYNDQVLEFKVMDLKPETQCLSLSAMLIWNLMHLKDMLSRLLCSVVGILLKCLRRRLIQSQSSQRVESKVRTISTTSNSDQPGPSSHGAQQKINSGSRVSSCSSMQVQSSSGALVGVAAEVVADEDYQPGFLKFVRYNYKNRSALDREKKVAEEKLREQGQSSMSGSKFFSGAGQTIRR</sequence>
<proteinExistence type="inferred from homology"/>
<dbReference type="Gene3D" id="3.10.330.10">
    <property type="match status" value="1"/>
</dbReference>
<dbReference type="Gene3D" id="2.40.40.50">
    <property type="entry name" value="Ubiquitin fusion degradation protein UFD1, N-terminal domain"/>
    <property type="match status" value="1"/>
</dbReference>
<dbReference type="GO" id="GO:0036503">
    <property type="term" value="P:ERAD pathway"/>
    <property type="evidence" value="ECO:0007669"/>
    <property type="project" value="TreeGrafter"/>
</dbReference>
<evidence type="ECO:0000259" key="5">
    <source>
        <dbReference type="Pfam" id="PF24842"/>
    </source>
</evidence>
<evidence type="ECO:0000313" key="7">
    <source>
        <dbReference type="WBParaSite" id="jg25478"/>
    </source>
</evidence>
<dbReference type="InterPro" id="IPR004854">
    <property type="entry name" value="Ufd1-like"/>
</dbReference>
<feature type="compositionally biased region" description="Polar residues" evidence="3">
    <location>
        <begin position="558"/>
        <end position="567"/>
    </location>
</feature>
<feature type="domain" description="Ubiquitin fusion degradation protein UFD1 N-terminal subdomain 1" evidence="4">
    <location>
        <begin position="256"/>
        <end position="357"/>
    </location>
</feature>
<feature type="compositionally biased region" description="Polar residues" evidence="3">
    <location>
        <begin position="470"/>
        <end position="493"/>
    </location>
</feature>
<name>A0A915DZZ0_9BILA</name>
<dbReference type="GO" id="GO:0006511">
    <property type="term" value="P:ubiquitin-dependent protein catabolic process"/>
    <property type="evidence" value="ECO:0007669"/>
    <property type="project" value="InterPro"/>
</dbReference>
<protein>
    <submittedName>
        <fullName evidence="7">Uncharacterized protein</fullName>
    </submittedName>
</protein>
<dbReference type="Pfam" id="PF24842">
    <property type="entry name" value="UFD1_N2"/>
    <property type="match status" value="1"/>
</dbReference>
<dbReference type="InterPro" id="IPR055417">
    <property type="entry name" value="UFD1_N1"/>
</dbReference>
<dbReference type="Pfam" id="PF03152">
    <property type="entry name" value="UFD1_N1"/>
    <property type="match status" value="1"/>
</dbReference>
<reference evidence="7" key="1">
    <citation type="submission" date="2022-11" db="UniProtKB">
        <authorList>
            <consortium name="WormBaseParasite"/>
        </authorList>
    </citation>
    <scope>IDENTIFICATION</scope>
</reference>
<dbReference type="AlphaFoldDB" id="A0A915DZZ0"/>
<organism evidence="6 7">
    <name type="scientific">Ditylenchus dipsaci</name>
    <dbReference type="NCBI Taxonomy" id="166011"/>
    <lineage>
        <taxon>Eukaryota</taxon>
        <taxon>Metazoa</taxon>
        <taxon>Ecdysozoa</taxon>
        <taxon>Nematoda</taxon>
        <taxon>Chromadorea</taxon>
        <taxon>Rhabditida</taxon>
        <taxon>Tylenchina</taxon>
        <taxon>Tylenchomorpha</taxon>
        <taxon>Sphaerularioidea</taxon>
        <taxon>Anguinidae</taxon>
        <taxon>Anguininae</taxon>
        <taxon>Ditylenchus</taxon>
    </lineage>
</organism>
<accession>A0A915DZZ0</accession>
<dbReference type="InterPro" id="IPR042299">
    <property type="entry name" value="Ufd1-like_Nn"/>
</dbReference>
<dbReference type="PANTHER" id="PTHR12555">
    <property type="entry name" value="UBIQUITIN FUSION DEGRADATON PROTEIN 1"/>
    <property type="match status" value="1"/>
</dbReference>
<dbReference type="Proteomes" id="UP000887574">
    <property type="component" value="Unplaced"/>
</dbReference>
<feature type="domain" description="Ubiquitin fusion degradation protein UFD1 N-terminal subdomain 2" evidence="5">
    <location>
        <begin position="359"/>
        <end position="417"/>
    </location>
</feature>
<keyword evidence="2" id="KW-0833">Ubl conjugation pathway</keyword>
<evidence type="ECO:0000313" key="6">
    <source>
        <dbReference type="Proteomes" id="UP000887574"/>
    </source>
</evidence>
<evidence type="ECO:0000256" key="2">
    <source>
        <dbReference type="ARBA" id="ARBA00022786"/>
    </source>
</evidence>
<dbReference type="WBParaSite" id="jg25478">
    <property type="protein sequence ID" value="jg25478"/>
    <property type="gene ID" value="jg25478"/>
</dbReference>
<dbReference type="GO" id="GO:0034098">
    <property type="term" value="C:VCP-NPL4-UFD1 AAA ATPase complex"/>
    <property type="evidence" value="ECO:0007669"/>
    <property type="project" value="TreeGrafter"/>
</dbReference>
<evidence type="ECO:0000259" key="4">
    <source>
        <dbReference type="Pfam" id="PF03152"/>
    </source>
</evidence>
<dbReference type="PANTHER" id="PTHR12555:SF13">
    <property type="entry name" value="UBIQUITIN RECOGNITION FACTOR IN ER-ASSOCIATED DEGRADATION PROTEIN 1"/>
    <property type="match status" value="1"/>
</dbReference>
<evidence type="ECO:0000256" key="3">
    <source>
        <dbReference type="SAM" id="MobiDB-lite"/>
    </source>
</evidence>
<comment type="similarity">
    <text evidence="1">Belongs to the UFD1 family.</text>
</comment>
<feature type="compositionally biased region" description="Basic and acidic residues" evidence="3">
    <location>
        <begin position="547"/>
        <end position="557"/>
    </location>
</feature>